<dbReference type="RefSeq" id="WP_163083367.1">
    <property type="nucleotide sequence ID" value="NZ_JAAAWN010000001.1"/>
</dbReference>
<evidence type="ECO:0008006" key="4">
    <source>
        <dbReference type="Google" id="ProtNLM"/>
    </source>
</evidence>
<accession>A0A7X5RJL6</accession>
<evidence type="ECO:0000313" key="3">
    <source>
        <dbReference type="Proteomes" id="UP000470213"/>
    </source>
</evidence>
<proteinExistence type="predicted"/>
<evidence type="ECO:0000256" key="1">
    <source>
        <dbReference type="SAM" id="SignalP"/>
    </source>
</evidence>
<dbReference type="Proteomes" id="UP000470213">
    <property type="component" value="Unassembled WGS sequence"/>
</dbReference>
<dbReference type="EMBL" id="JAAAWN010000001">
    <property type="protein sequence ID" value="NDV89774.1"/>
    <property type="molecule type" value="Genomic_DNA"/>
</dbReference>
<evidence type="ECO:0000313" key="2">
    <source>
        <dbReference type="EMBL" id="NDV89774.1"/>
    </source>
</evidence>
<protein>
    <recommendedName>
        <fullName evidence="4">YbjN domain-containing protein</fullName>
    </recommendedName>
</protein>
<feature type="signal peptide" evidence="1">
    <location>
        <begin position="1"/>
        <end position="21"/>
    </location>
</feature>
<sequence>MMKIKYIGLGLVLALNFTSVAADPPANASSVQAHLEFEGYDISMNSSRMKATHSTELNFFIKKYRGGMLVTSFFGGNDYSKSNRNGFLKAINQLNAKAAAGRYYIDSDGDLAIEAFYPGTYDKKSFANFLETFELERTHLTEMGDEITNYLD</sequence>
<keyword evidence="1" id="KW-0732">Signal</keyword>
<comment type="caution">
    <text evidence="2">The sequence shown here is derived from an EMBL/GenBank/DDBJ whole genome shotgun (WGS) entry which is preliminary data.</text>
</comment>
<dbReference type="AlphaFoldDB" id="A0A7X5RJL6"/>
<name>A0A7X5RJL6_9ALTE</name>
<organism evidence="2 3">
    <name type="scientific">Alteromonas profundi</name>
    <dbReference type="NCBI Taxonomy" id="2696062"/>
    <lineage>
        <taxon>Bacteria</taxon>
        <taxon>Pseudomonadati</taxon>
        <taxon>Pseudomonadota</taxon>
        <taxon>Gammaproteobacteria</taxon>
        <taxon>Alteromonadales</taxon>
        <taxon>Alteromonadaceae</taxon>
        <taxon>Alteromonas/Salinimonas group</taxon>
        <taxon>Alteromonas</taxon>
    </lineage>
</organism>
<reference evidence="2 3" key="1">
    <citation type="submission" date="2020-01" db="EMBL/GenBank/DDBJ databases">
        <authorList>
            <person name="Chen J."/>
            <person name="Zhu S."/>
            <person name="Yang J."/>
        </authorList>
    </citation>
    <scope>NUCLEOTIDE SEQUENCE [LARGE SCALE GENOMIC DNA]</scope>
    <source>
        <strain evidence="2 3">345S023</strain>
    </source>
</reference>
<gene>
    <name evidence="2" type="ORF">GTH32_01000</name>
</gene>
<feature type="chain" id="PRO_5031435180" description="YbjN domain-containing protein" evidence="1">
    <location>
        <begin position="22"/>
        <end position="152"/>
    </location>
</feature>
<keyword evidence="3" id="KW-1185">Reference proteome</keyword>